<evidence type="ECO:0000256" key="3">
    <source>
        <dbReference type="ARBA" id="ARBA00022960"/>
    </source>
</evidence>
<evidence type="ECO:0000256" key="7">
    <source>
        <dbReference type="SAM" id="Phobius"/>
    </source>
</evidence>
<sequence length="329" mass="33778">MLDWSQSPRRPTAIRREQNLALVSAVVSGAVVAAGLILLLVARVNPETGAGVRAVASDLVAPVWDVVRAPIDGAARVGGHVGDYFGAVSRADALEAELNKANARLRIARAQARELAQLKRLMAVREPGRQVVATARIAAATSGGVVRTAMLAVGMADGVTRDLPVIAADGLIGRTVEAGSHSARVLLLTDAQSRVPVIVERTGQAGLAAGRGLPSLVLADRIGPEVPLLVGDRIVTSGDGGVFPPGVLVGVVTDPRRDAPVIRLAASPLGAGYVAVERAWLPIPDTAPKGPVFDAPVPVEARRRGAPPPRLRSAETPPTAVPASPAGVP</sequence>
<dbReference type="OrthoDB" id="8478127at2"/>
<dbReference type="GO" id="GO:0005886">
    <property type="term" value="C:plasma membrane"/>
    <property type="evidence" value="ECO:0007669"/>
    <property type="project" value="TreeGrafter"/>
</dbReference>
<dbReference type="Gene3D" id="2.40.10.340">
    <property type="entry name" value="Rod shape-determining protein MreC, domain 1"/>
    <property type="match status" value="1"/>
</dbReference>
<dbReference type="InterPro" id="IPR042177">
    <property type="entry name" value="Cell/Rod_1"/>
</dbReference>
<dbReference type="PANTHER" id="PTHR34138:SF1">
    <property type="entry name" value="CELL SHAPE-DETERMINING PROTEIN MREC"/>
    <property type="match status" value="1"/>
</dbReference>
<evidence type="ECO:0000259" key="8">
    <source>
        <dbReference type="Pfam" id="PF04085"/>
    </source>
</evidence>
<protein>
    <recommendedName>
        <fullName evidence="2">Cell shape-determining protein MreC</fullName>
    </recommendedName>
    <alternativeName>
        <fullName evidence="4">Cell shape protein MreC</fullName>
    </alternativeName>
</protein>
<evidence type="ECO:0000256" key="4">
    <source>
        <dbReference type="ARBA" id="ARBA00032089"/>
    </source>
</evidence>
<dbReference type="EMBL" id="NOXT01000095">
    <property type="protein sequence ID" value="OYQ31070.1"/>
    <property type="molecule type" value="Genomic_DNA"/>
</dbReference>
<evidence type="ECO:0000313" key="9">
    <source>
        <dbReference type="EMBL" id="OYQ31070.1"/>
    </source>
</evidence>
<dbReference type="InterPro" id="IPR055342">
    <property type="entry name" value="MreC_beta-barrel_core"/>
</dbReference>
<keyword evidence="7" id="KW-0812">Transmembrane</keyword>
<dbReference type="Gene3D" id="2.40.10.350">
    <property type="entry name" value="Rod shape-determining protein MreC, domain 2"/>
    <property type="match status" value="1"/>
</dbReference>
<dbReference type="Pfam" id="PF04085">
    <property type="entry name" value="MreC"/>
    <property type="match status" value="1"/>
</dbReference>
<proteinExistence type="inferred from homology"/>
<name>A0A255YRL8_9SPHN</name>
<evidence type="ECO:0000256" key="6">
    <source>
        <dbReference type="SAM" id="MobiDB-lite"/>
    </source>
</evidence>
<dbReference type="GO" id="GO:0008360">
    <property type="term" value="P:regulation of cell shape"/>
    <property type="evidence" value="ECO:0007669"/>
    <property type="project" value="UniProtKB-KW"/>
</dbReference>
<feature type="region of interest" description="Disordered" evidence="6">
    <location>
        <begin position="290"/>
        <end position="329"/>
    </location>
</feature>
<keyword evidence="3" id="KW-0133">Cell shape</keyword>
<evidence type="ECO:0000256" key="2">
    <source>
        <dbReference type="ARBA" id="ARBA00013855"/>
    </source>
</evidence>
<accession>A0A255YRL8</accession>
<keyword evidence="5" id="KW-0175">Coiled coil</keyword>
<organism evidence="9 10">
    <name type="scientific">Sandarakinorhabdus cyanobacteriorum</name>
    <dbReference type="NCBI Taxonomy" id="1981098"/>
    <lineage>
        <taxon>Bacteria</taxon>
        <taxon>Pseudomonadati</taxon>
        <taxon>Pseudomonadota</taxon>
        <taxon>Alphaproteobacteria</taxon>
        <taxon>Sphingomonadales</taxon>
        <taxon>Sphingosinicellaceae</taxon>
        <taxon>Sandarakinorhabdus</taxon>
    </lineage>
</organism>
<reference evidence="9 10" key="1">
    <citation type="submission" date="2017-07" db="EMBL/GenBank/DDBJ databases">
        <title>Sandarakinorhabdus cyanobacteriorum sp. nov., a novel bacterium isolated from cyanobacterial aggregates in a eutrophic lake.</title>
        <authorList>
            <person name="Cai H."/>
        </authorList>
    </citation>
    <scope>NUCLEOTIDE SEQUENCE [LARGE SCALE GENOMIC DNA]</scope>
    <source>
        <strain evidence="9 10">TH057</strain>
    </source>
</reference>
<dbReference type="RefSeq" id="WP_094473157.1">
    <property type="nucleotide sequence ID" value="NZ_NOXT01000095.1"/>
</dbReference>
<feature type="domain" description="Rod shape-determining protein MreC beta-barrel core" evidence="8">
    <location>
        <begin position="145"/>
        <end position="258"/>
    </location>
</feature>
<evidence type="ECO:0000256" key="1">
    <source>
        <dbReference type="ARBA" id="ARBA00009369"/>
    </source>
</evidence>
<dbReference type="InterPro" id="IPR007221">
    <property type="entry name" value="MreC"/>
</dbReference>
<comment type="caution">
    <text evidence="9">The sequence shown here is derived from an EMBL/GenBank/DDBJ whole genome shotgun (WGS) entry which is preliminary data.</text>
</comment>
<dbReference type="AlphaFoldDB" id="A0A255YRL8"/>
<keyword evidence="7" id="KW-0472">Membrane</keyword>
<evidence type="ECO:0000313" key="10">
    <source>
        <dbReference type="Proteomes" id="UP000216991"/>
    </source>
</evidence>
<dbReference type="InterPro" id="IPR042175">
    <property type="entry name" value="Cell/Rod_MreC_2"/>
</dbReference>
<dbReference type="PANTHER" id="PTHR34138">
    <property type="entry name" value="CELL SHAPE-DETERMINING PROTEIN MREC"/>
    <property type="match status" value="1"/>
</dbReference>
<feature type="coiled-coil region" evidence="5">
    <location>
        <begin position="91"/>
        <end position="118"/>
    </location>
</feature>
<dbReference type="Proteomes" id="UP000216991">
    <property type="component" value="Unassembled WGS sequence"/>
</dbReference>
<comment type="similarity">
    <text evidence="1">Belongs to the MreC family.</text>
</comment>
<evidence type="ECO:0000256" key="5">
    <source>
        <dbReference type="SAM" id="Coils"/>
    </source>
</evidence>
<feature type="transmembrane region" description="Helical" evidence="7">
    <location>
        <begin position="20"/>
        <end position="42"/>
    </location>
</feature>
<keyword evidence="10" id="KW-1185">Reference proteome</keyword>
<keyword evidence="7" id="KW-1133">Transmembrane helix</keyword>
<gene>
    <name evidence="9" type="ORF">CHU93_05685</name>
</gene>